<feature type="compositionally biased region" description="Polar residues" evidence="1">
    <location>
        <begin position="168"/>
        <end position="179"/>
    </location>
</feature>
<accession>G4ZLR4</accession>
<reference evidence="2 3" key="1">
    <citation type="journal article" date="2006" name="Science">
        <title>Phytophthora genome sequences uncover evolutionary origins and mechanisms of pathogenesis.</title>
        <authorList>
            <person name="Tyler B.M."/>
            <person name="Tripathy S."/>
            <person name="Zhang X."/>
            <person name="Dehal P."/>
            <person name="Jiang R.H."/>
            <person name="Aerts A."/>
            <person name="Arredondo F.D."/>
            <person name="Baxter L."/>
            <person name="Bensasson D."/>
            <person name="Beynon J.L."/>
            <person name="Chapman J."/>
            <person name="Damasceno C.M."/>
            <person name="Dorrance A.E."/>
            <person name="Dou D."/>
            <person name="Dickerman A.W."/>
            <person name="Dubchak I.L."/>
            <person name="Garbelotto M."/>
            <person name="Gijzen M."/>
            <person name="Gordon S.G."/>
            <person name="Govers F."/>
            <person name="Grunwald N.J."/>
            <person name="Huang W."/>
            <person name="Ivors K.L."/>
            <person name="Jones R.W."/>
            <person name="Kamoun S."/>
            <person name="Krampis K."/>
            <person name="Lamour K.H."/>
            <person name="Lee M.K."/>
            <person name="McDonald W.H."/>
            <person name="Medina M."/>
            <person name="Meijer H.J."/>
            <person name="Nordberg E.K."/>
            <person name="Maclean D.J."/>
            <person name="Ospina-Giraldo M.D."/>
            <person name="Morris P.F."/>
            <person name="Phuntumart V."/>
            <person name="Putnam N.H."/>
            <person name="Rash S."/>
            <person name="Rose J.K."/>
            <person name="Sakihama Y."/>
            <person name="Salamov A.A."/>
            <person name="Savidor A."/>
            <person name="Scheuring C.F."/>
            <person name="Smith B.M."/>
            <person name="Sobral B.W."/>
            <person name="Terry A."/>
            <person name="Torto-Alalibo T.A."/>
            <person name="Win J."/>
            <person name="Xu Z."/>
            <person name="Zhang H."/>
            <person name="Grigoriev I.V."/>
            <person name="Rokhsar D.S."/>
            <person name="Boore J.L."/>
        </authorList>
    </citation>
    <scope>NUCLEOTIDE SEQUENCE [LARGE SCALE GENOMIC DNA]</scope>
    <source>
        <strain evidence="2 3">P6497</strain>
    </source>
</reference>
<dbReference type="AlphaFoldDB" id="G4ZLR4"/>
<gene>
    <name evidence="2" type="ORF">PHYSODRAFT_509082</name>
</gene>
<feature type="compositionally biased region" description="Low complexity" evidence="1">
    <location>
        <begin position="155"/>
        <end position="164"/>
    </location>
</feature>
<name>G4ZLR4_PHYSP</name>
<dbReference type="OMA" id="EVDWDEH"/>
<organism evidence="2 3">
    <name type="scientific">Phytophthora sojae (strain P6497)</name>
    <name type="common">Soybean stem and root rot agent</name>
    <name type="synonym">Phytophthora megasperma f. sp. glycines</name>
    <dbReference type="NCBI Taxonomy" id="1094619"/>
    <lineage>
        <taxon>Eukaryota</taxon>
        <taxon>Sar</taxon>
        <taxon>Stramenopiles</taxon>
        <taxon>Oomycota</taxon>
        <taxon>Peronosporomycetes</taxon>
        <taxon>Peronosporales</taxon>
        <taxon>Peronosporaceae</taxon>
        <taxon>Phytophthora</taxon>
    </lineage>
</organism>
<dbReference type="Proteomes" id="UP000002640">
    <property type="component" value="Unassembled WGS sequence"/>
</dbReference>
<proteinExistence type="predicted"/>
<dbReference type="EMBL" id="JH159155">
    <property type="protein sequence ID" value="EGZ14957.1"/>
    <property type="molecule type" value="Genomic_DNA"/>
</dbReference>
<keyword evidence="3" id="KW-1185">Reference proteome</keyword>
<feature type="region of interest" description="Disordered" evidence="1">
    <location>
        <begin position="88"/>
        <end position="179"/>
    </location>
</feature>
<evidence type="ECO:0000313" key="3">
    <source>
        <dbReference type="Proteomes" id="UP000002640"/>
    </source>
</evidence>
<protein>
    <submittedName>
        <fullName evidence="2">Uncharacterized protein</fullName>
    </submittedName>
</protein>
<dbReference type="InParanoid" id="G4ZLR4"/>
<feature type="non-terminal residue" evidence="2">
    <location>
        <position position="1"/>
    </location>
</feature>
<evidence type="ECO:0000313" key="2">
    <source>
        <dbReference type="EMBL" id="EGZ14957.1"/>
    </source>
</evidence>
<dbReference type="GeneID" id="20658944"/>
<feature type="compositionally biased region" description="Polar residues" evidence="1">
    <location>
        <begin position="91"/>
        <end position="117"/>
    </location>
</feature>
<evidence type="ECO:0000256" key="1">
    <source>
        <dbReference type="SAM" id="MobiDB-lite"/>
    </source>
</evidence>
<sequence length="179" mass="19529">SICLASIMTLKVSQALEQHEQHNNPSILAGVEGYLDDEDWEEARVKPRRRSSSVEATLSSCFSSLSTGLHSVRFAVTTRAKNLCARDASRRGSQLRNSMVKISSTQPERSLARSNSMPAPYHRSSEPGLDLFGDAEDDAGNPANICLSKSPSPPQRRSSTPGGRLSRLLSTRSWTQGTK</sequence>
<dbReference type="RefSeq" id="XP_009528706.1">
    <property type="nucleotide sequence ID" value="XM_009530411.1"/>
</dbReference>
<dbReference type="KEGG" id="psoj:PHYSODRAFT_509082"/>